<name>A0A6G0XBZ7_9STRA</name>
<evidence type="ECO:0000313" key="6">
    <source>
        <dbReference type="Proteomes" id="UP000481153"/>
    </source>
</evidence>
<keyword evidence="3" id="KW-0732">Signal</keyword>
<dbReference type="PROSITE" id="PS00022">
    <property type="entry name" value="EGF_1"/>
    <property type="match status" value="3"/>
</dbReference>
<feature type="domain" description="EGF-like" evidence="4">
    <location>
        <begin position="395"/>
        <end position="429"/>
    </location>
</feature>
<dbReference type="PROSITE" id="PS50026">
    <property type="entry name" value="EGF_3"/>
    <property type="match status" value="3"/>
</dbReference>
<gene>
    <name evidence="5" type="ORF">Ae201684_006362</name>
</gene>
<proteinExistence type="predicted"/>
<keyword evidence="1 2" id="KW-1015">Disulfide bond</keyword>
<evidence type="ECO:0000259" key="4">
    <source>
        <dbReference type="PROSITE" id="PS50026"/>
    </source>
</evidence>
<dbReference type="PROSITE" id="PS01186">
    <property type="entry name" value="EGF_2"/>
    <property type="match status" value="4"/>
</dbReference>
<dbReference type="InterPro" id="IPR013111">
    <property type="entry name" value="EGF_extracell"/>
</dbReference>
<accession>A0A6G0XBZ7</accession>
<dbReference type="AlphaFoldDB" id="A0A6G0XBZ7"/>
<feature type="disulfide bond" evidence="2">
    <location>
        <begin position="368"/>
        <end position="377"/>
    </location>
</feature>
<dbReference type="PRINTS" id="PR00011">
    <property type="entry name" value="EGFLAMININ"/>
</dbReference>
<organism evidence="5 6">
    <name type="scientific">Aphanomyces euteiches</name>
    <dbReference type="NCBI Taxonomy" id="100861"/>
    <lineage>
        <taxon>Eukaryota</taxon>
        <taxon>Sar</taxon>
        <taxon>Stramenopiles</taxon>
        <taxon>Oomycota</taxon>
        <taxon>Saprolegniomycetes</taxon>
        <taxon>Saprolegniales</taxon>
        <taxon>Verrucalvaceae</taxon>
        <taxon>Aphanomyces</taxon>
    </lineage>
</organism>
<comment type="caution">
    <text evidence="5">The sequence shown here is derived from an EMBL/GenBank/DDBJ whole genome shotgun (WGS) entry which is preliminary data.</text>
</comment>
<feature type="domain" description="EGF-like" evidence="4">
    <location>
        <begin position="72"/>
        <end position="105"/>
    </location>
</feature>
<feature type="disulfide bond" evidence="2">
    <location>
        <begin position="419"/>
        <end position="428"/>
    </location>
</feature>
<evidence type="ECO:0000256" key="2">
    <source>
        <dbReference type="PROSITE-ProRule" id="PRU00076"/>
    </source>
</evidence>
<reference evidence="5 6" key="1">
    <citation type="submission" date="2019-07" db="EMBL/GenBank/DDBJ databases">
        <title>Genomics analysis of Aphanomyces spp. identifies a new class of oomycete effector associated with host adaptation.</title>
        <authorList>
            <person name="Gaulin E."/>
        </authorList>
    </citation>
    <scope>NUCLEOTIDE SEQUENCE [LARGE SCALE GENOMIC DNA]</scope>
    <source>
        <strain evidence="5 6">ATCC 201684</strain>
    </source>
</reference>
<dbReference type="VEuPathDB" id="FungiDB:AeMF1_021027"/>
<feature type="disulfide bond" evidence="2">
    <location>
        <begin position="95"/>
        <end position="104"/>
    </location>
</feature>
<feature type="chain" id="PRO_5026032518" description="EGF-like domain-containing protein" evidence="3">
    <location>
        <begin position="20"/>
        <end position="674"/>
    </location>
</feature>
<keyword evidence="2" id="KW-0245">EGF-like domain</keyword>
<dbReference type="SMART" id="SM00181">
    <property type="entry name" value="EGF"/>
    <property type="match status" value="7"/>
</dbReference>
<protein>
    <recommendedName>
        <fullName evidence="4">EGF-like domain-containing protein</fullName>
    </recommendedName>
</protein>
<feature type="domain" description="EGF-like" evidence="4">
    <location>
        <begin position="342"/>
        <end position="378"/>
    </location>
</feature>
<comment type="caution">
    <text evidence="2">Lacks conserved residue(s) required for the propagation of feature annotation.</text>
</comment>
<sequence>MRSLPYLGLLVTLLASTVAGGCCNNDCSGKGKCTVGGNGCICQCFTGFTGADCSRRSCPAGRSWSGSAYGVDVAHAVVECSDRGTCDETSGLCQCDPGFTGAACDRLACPLACSNLGECRSIKSMAARKDKGLPPPVVYNQNWDSDMVYGCICHKGFTGADCSQRVCPSGDDPLTGAAGDAIFGQQFNEKQSITCSSTGGTFTLSFRGQTTVPINFNDLVDVMTAKLNALSTITQVLVLYSSTATFACPPGGNVIVVEFVQNFGPQPLLVGDPSNLVYINVGGSVALSVSRLQIGTKENAPCSNRGTCDLTSGICTCYDGYTTSDGKGGLGIRGDCGGLIGSITSCPGLVTCSGHGYCSGSPQYACMCFAGWTSGDCSVRTCPQDLAWFDMAGGNNAAHGLAVCSNAGVCDPATGQCNCAQGFEGAACQRMKCPGAGDPPCSGHGQCLSQARLALLSSLNGDPTPFLYGSIPNNPSTWDSNKVQGCYCDPGFGGHDCSLRLCPAGDNPRTTGQVNEIQTITCTAVSASTFQLSFRSATTVPLATSSTASQITTALQSLPTISQVQVTFSTGSTFCTTGSPTNVVSVLFLSEMGNLPAMRVSGVDATKITSFVINKGGAGGSVQGTTENIECSGSGLCNRAKGQCTCFTEYSSSGGGAVPGLREDCGSIRRFPVY</sequence>
<dbReference type="Gene3D" id="2.10.25.10">
    <property type="entry name" value="Laminin"/>
    <property type="match status" value="2"/>
</dbReference>
<dbReference type="PANTHER" id="PTHR24035">
    <property type="entry name" value="MULTIPLE EPIDERMAL GROWTH FACTOR-LIKE DOMAINS PROTEIN"/>
    <property type="match status" value="1"/>
</dbReference>
<evidence type="ECO:0000313" key="5">
    <source>
        <dbReference type="EMBL" id="KAF0737698.1"/>
    </source>
</evidence>
<dbReference type="InterPro" id="IPR052108">
    <property type="entry name" value="MEGF/SIB"/>
</dbReference>
<dbReference type="PROSITE" id="PS51257">
    <property type="entry name" value="PROKAR_LIPOPROTEIN"/>
    <property type="match status" value="1"/>
</dbReference>
<feature type="signal peptide" evidence="3">
    <location>
        <begin position="1"/>
        <end position="19"/>
    </location>
</feature>
<dbReference type="EMBL" id="VJMJ01000083">
    <property type="protein sequence ID" value="KAF0737698.1"/>
    <property type="molecule type" value="Genomic_DNA"/>
</dbReference>
<keyword evidence="6" id="KW-1185">Reference proteome</keyword>
<dbReference type="Proteomes" id="UP000481153">
    <property type="component" value="Unassembled WGS sequence"/>
</dbReference>
<dbReference type="Pfam" id="PF07974">
    <property type="entry name" value="EGF_2"/>
    <property type="match status" value="1"/>
</dbReference>
<dbReference type="InterPro" id="IPR000742">
    <property type="entry name" value="EGF"/>
</dbReference>
<evidence type="ECO:0000256" key="1">
    <source>
        <dbReference type="ARBA" id="ARBA00023157"/>
    </source>
</evidence>
<evidence type="ECO:0000256" key="3">
    <source>
        <dbReference type="SAM" id="SignalP"/>
    </source>
</evidence>